<dbReference type="AlphaFoldDB" id="A0A4R2B2F5"/>
<evidence type="ECO:0000313" key="2">
    <source>
        <dbReference type="EMBL" id="TCN19704.1"/>
    </source>
</evidence>
<dbReference type="InterPro" id="IPR027393">
    <property type="entry name" value="Virus_scaffolding_prot_C"/>
</dbReference>
<dbReference type="InterPro" id="IPR014957">
    <property type="entry name" value="IDEAL_dom"/>
</dbReference>
<dbReference type="Gene3D" id="4.10.810.10">
    <property type="entry name" value="Virus Scaffolding Protein, Chain A"/>
    <property type="match status" value="1"/>
</dbReference>
<organism evidence="2 3">
    <name type="scientific">Mesobacillus foraminis</name>
    <dbReference type="NCBI Taxonomy" id="279826"/>
    <lineage>
        <taxon>Bacteria</taxon>
        <taxon>Bacillati</taxon>
        <taxon>Bacillota</taxon>
        <taxon>Bacilli</taxon>
        <taxon>Bacillales</taxon>
        <taxon>Bacillaceae</taxon>
        <taxon>Mesobacillus</taxon>
    </lineage>
</organism>
<accession>A0A4R2B2F5</accession>
<reference evidence="2 3" key="1">
    <citation type="journal article" date="2015" name="Stand. Genomic Sci.">
        <title>Genomic Encyclopedia of Bacterial and Archaeal Type Strains, Phase III: the genomes of soil and plant-associated and newly described type strains.</title>
        <authorList>
            <person name="Whitman W.B."/>
            <person name="Woyke T."/>
            <person name="Klenk H.P."/>
            <person name="Zhou Y."/>
            <person name="Lilburn T.G."/>
            <person name="Beck B.J."/>
            <person name="De Vos P."/>
            <person name="Vandamme P."/>
            <person name="Eisen J.A."/>
            <person name="Garrity G."/>
            <person name="Hugenholtz P."/>
            <person name="Kyrpides N.C."/>
        </authorList>
    </citation>
    <scope>NUCLEOTIDE SEQUENCE [LARGE SCALE GENOMIC DNA]</scope>
    <source>
        <strain evidence="2 3">CV53</strain>
    </source>
</reference>
<feature type="domain" description="IDEAL" evidence="1">
    <location>
        <begin position="23"/>
        <end position="59"/>
    </location>
</feature>
<evidence type="ECO:0000259" key="1">
    <source>
        <dbReference type="SMART" id="SM00914"/>
    </source>
</evidence>
<dbReference type="Pfam" id="PF08858">
    <property type="entry name" value="IDEAL"/>
    <property type="match status" value="1"/>
</dbReference>
<name>A0A4R2B2F5_9BACI</name>
<dbReference type="Proteomes" id="UP000295689">
    <property type="component" value="Unassembled WGS sequence"/>
</dbReference>
<gene>
    <name evidence="2" type="ORF">EV146_1166</name>
</gene>
<dbReference type="EMBL" id="SLVV01000016">
    <property type="protein sequence ID" value="TCN19704.1"/>
    <property type="molecule type" value="Genomic_DNA"/>
</dbReference>
<sequence>MDNDTFISSNAQKKTDSELAELFLDKALHDFRETQIRKLIDHSLINHDKDEFLRLTEALKNL</sequence>
<protein>
    <submittedName>
        <fullName evidence="2">IDEAL domain-containing protein</fullName>
    </submittedName>
</protein>
<dbReference type="RefSeq" id="WP_132011241.1">
    <property type="nucleotide sequence ID" value="NZ_JABUHM010000017.1"/>
</dbReference>
<dbReference type="SMART" id="SM00914">
    <property type="entry name" value="IDEAL"/>
    <property type="match status" value="1"/>
</dbReference>
<comment type="caution">
    <text evidence="2">The sequence shown here is derived from an EMBL/GenBank/DDBJ whole genome shotgun (WGS) entry which is preliminary data.</text>
</comment>
<keyword evidence="3" id="KW-1185">Reference proteome</keyword>
<proteinExistence type="predicted"/>
<evidence type="ECO:0000313" key="3">
    <source>
        <dbReference type="Proteomes" id="UP000295689"/>
    </source>
</evidence>